<comment type="caution">
    <text evidence="3">The sequence shown here is derived from an EMBL/GenBank/DDBJ whole genome shotgun (WGS) entry which is preliminary data.</text>
</comment>
<evidence type="ECO:0000313" key="4">
    <source>
        <dbReference type="EMBL" id="GMA26718.1"/>
    </source>
</evidence>
<dbReference type="RefSeq" id="WP_284291133.1">
    <property type="nucleotide sequence ID" value="NZ_BSUK01000001.1"/>
</dbReference>
<reference evidence="5" key="2">
    <citation type="journal article" date="2019" name="Int. J. Syst. Evol. Microbiol.">
        <title>The Global Catalogue of Microorganisms (GCM) 10K type strain sequencing project: providing services to taxonomists for standard genome sequencing and annotation.</title>
        <authorList>
            <consortium name="The Broad Institute Genomics Platform"/>
            <consortium name="The Broad Institute Genome Sequencing Center for Infectious Disease"/>
            <person name="Wu L."/>
            <person name="Ma J."/>
        </authorList>
    </citation>
    <scope>NUCLEOTIDE SEQUENCE [LARGE SCALE GENOMIC DNA]</scope>
    <source>
        <strain evidence="5">NBRC 106348</strain>
    </source>
</reference>
<evidence type="ECO:0000313" key="3">
    <source>
        <dbReference type="EMBL" id="GMA26656.1"/>
    </source>
</evidence>
<gene>
    <name evidence="2" type="ORF">GCM10025864_00100</name>
    <name evidence="3" type="ORF">GCM10025864_44150</name>
    <name evidence="4" type="ORF">GCM10025864_44770</name>
</gene>
<evidence type="ECO:0000313" key="5">
    <source>
        <dbReference type="Proteomes" id="UP001157091"/>
    </source>
</evidence>
<reference evidence="3" key="3">
    <citation type="submission" date="2023-02" db="EMBL/GenBank/DDBJ databases">
        <authorList>
            <person name="Sun Q."/>
            <person name="Mori K."/>
        </authorList>
    </citation>
    <scope>NUCLEOTIDE SEQUENCE</scope>
    <source>
        <strain evidence="3">NBRC 106348</strain>
    </source>
</reference>
<feature type="region of interest" description="Disordered" evidence="1">
    <location>
        <begin position="31"/>
        <end position="50"/>
    </location>
</feature>
<name>A0ABQ6I8M9_9MICO</name>
<reference evidence="3" key="1">
    <citation type="journal article" date="2014" name="Int. J. Syst. Evol. Microbiol.">
        <title>Complete genome of a new Firmicutes species belonging to the dominant human colonic microbiota ('Ruminococcus bicirculans') reveals two chromosomes and a selective capacity to utilize plant glucans.</title>
        <authorList>
            <consortium name="NISC Comparative Sequencing Program"/>
            <person name="Wegmann U."/>
            <person name="Louis P."/>
            <person name="Goesmann A."/>
            <person name="Henrissat B."/>
            <person name="Duncan S.H."/>
            <person name="Flint H.J."/>
        </authorList>
    </citation>
    <scope>NUCLEOTIDE SEQUENCE</scope>
    <source>
        <strain evidence="3">NBRC 106348</strain>
    </source>
</reference>
<evidence type="ECO:0000256" key="1">
    <source>
        <dbReference type="SAM" id="MobiDB-lite"/>
    </source>
</evidence>
<accession>A0ABQ6I8M9</accession>
<proteinExistence type="predicted"/>
<sequence>MNTQHLPRHAKPGPLTGKLQFQEERAKLAARNGETCPPVPGRHRGSPKHTVVTVTSTLSIPDRARRAGANAITGEWWDPETNTWYRLDRTDFGFAVTDPSEVDAPIDYELTEQAA</sequence>
<keyword evidence="5" id="KW-1185">Reference proteome</keyword>
<protein>
    <submittedName>
        <fullName evidence="3">Uncharacterized protein</fullName>
    </submittedName>
</protein>
<dbReference type="EMBL" id="BSUK01000001">
    <property type="protein sequence ID" value="GMA26718.1"/>
    <property type="molecule type" value="Genomic_DNA"/>
</dbReference>
<dbReference type="EMBL" id="BSUK01000001">
    <property type="protein sequence ID" value="GMA22251.1"/>
    <property type="molecule type" value="Genomic_DNA"/>
</dbReference>
<organism evidence="3 5">
    <name type="scientific">Luteimicrobium album</name>
    <dbReference type="NCBI Taxonomy" id="1054550"/>
    <lineage>
        <taxon>Bacteria</taxon>
        <taxon>Bacillati</taxon>
        <taxon>Actinomycetota</taxon>
        <taxon>Actinomycetes</taxon>
        <taxon>Micrococcales</taxon>
        <taxon>Luteimicrobium</taxon>
    </lineage>
</organism>
<evidence type="ECO:0000313" key="2">
    <source>
        <dbReference type="EMBL" id="GMA22251.1"/>
    </source>
</evidence>
<dbReference type="EMBL" id="BSUK01000001">
    <property type="protein sequence ID" value="GMA26656.1"/>
    <property type="molecule type" value="Genomic_DNA"/>
</dbReference>
<dbReference type="Proteomes" id="UP001157091">
    <property type="component" value="Unassembled WGS sequence"/>
</dbReference>